<name>A0A8J3R2I6_9ACTN</name>
<dbReference type="Proteomes" id="UP000610966">
    <property type="component" value="Unassembled WGS sequence"/>
</dbReference>
<dbReference type="EMBL" id="BOOG01000003">
    <property type="protein sequence ID" value="GIH67946.1"/>
    <property type="molecule type" value="Genomic_DNA"/>
</dbReference>
<gene>
    <name evidence="1" type="ORF">Mth01_01990</name>
</gene>
<organism evidence="1 2">
    <name type="scientific">Sphaerimonospora thailandensis</name>
    <dbReference type="NCBI Taxonomy" id="795644"/>
    <lineage>
        <taxon>Bacteria</taxon>
        <taxon>Bacillati</taxon>
        <taxon>Actinomycetota</taxon>
        <taxon>Actinomycetes</taxon>
        <taxon>Streptosporangiales</taxon>
        <taxon>Streptosporangiaceae</taxon>
        <taxon>Sphaerimonospora</taxon>
    </lineage>
</organism>
<comment type="caution">
    <text evidence="1">The sequence shown here is derived from an EMBL/GenBank/DDBJ whole genome shotgun (WGS) entry which is preliminary data.</text>
</comment>
<protein>
    <submittedName>
        <fullName evidence="1">Uncharacterized protein</fullName>
    </submittedName>
</protein>
<evidence type="ECO:0000313" key="1">
    <source>
        <dbReference type="EMBL" id="GIH67946.1"/>
    </source>
</evidence>
<sequence length="76" mass="8654">MRQVLDEVYRDRDSAAVRDVYARASAHVHLTADRLALLNEIPEDGYTREEMAEAIDQVIMRRGAQDTLGLLQSPNR</sequence>
<dbReference type="AlphaFoldDB" id="A0A8J3R2I6"/>
<evidence type="ECO:0000313" key="2">
    <source>
        <dbReference type="Proteomes" id="UP000610966"/>
    </source>
</evidence>
<keyword evidence="2" id="KW-1185">Reference proteome</keyword>
<proteinExistence type="predicted"/>
<accession>A0A8J3R2I6</accession>
<reference evidence="1" key="1">
    <citation type="submission" date="2021-01" db="EMBL/GenBank/DDBJ databases">
        <title>Whole genome shotgun sequence of Sphaerimonospora thailandensis NBRC 107569.</title>
        <authorList>
            <person name="Komaki H."/>
            <person name="Tamura T."/>
        </authorList>
    </citation>
    <scope>NUCLEOTIDE SEQUENCE</scope>
    <source>
        <strain evidence="1">NBRC 107569</strain>
    </source>
</reference>